<dbReference type="eggNOG" id="COG4772">
    <property type="taxonomic scope" value="Bacteria"/>
</dbReference>
<evidence type="ECO:0000256" key="7">
    <source>
        <dbReference type="ARBA" id="ARBA00023237"/>
    </source>
</evidence>
<dbReference type="GO" id="GO:0009279">
    <property type="term" value="C:cell outer membrane"/>
    <property type="evidence" value="ECO:0007669"/>
    <property type="project" value="UniProtKB-SubCell"/>
</dbReference>
<keyword evidence="3 8" id="KW-1134">Transmembrane beta strand</keyword>
<reference evidence="10 11" key="1">
    <citation type="submission" date="2014-09" db="EMBL/GenBank/DDBJ databases">
        <title>Genome sequences of Lysobacter dokdonensis DS-58.</title>
        <authorList>
            <person name="Kim J.F."/>
            <person name="Kwak M.-J."/>
        </authorList>
    </citation>
    <scope>NUCLEOTIDE SEQUENCE [LARGE SCALE GENOMIC DNA]</scope>
    <source>
        <strain evidence="10 11">DS-58</strain>
    </source>
</reference>
<keyword evidence="11" id="KW-1185">Reference proteome</keyword>
<keyword evidence="6 8" id="KW-0472">Membrane</keyword>
<dbReference type="GO" id="GO:0015344">
    <property type="term" value="F:siderophore uptake transmembrane transporter activity"/>
    <property type="evidence" value="ECO:0007669"/>
    <property type="project" value="TreeGrafter"/>
</dbReference>
<keyword evidence="4 8" id="KW-0812">Transmembrane</keyword>
<keyword evidence="7 8" id="KW-0998">Cell outer membrane</keyword>
<dbReference type="Gene3D" id="2.40.170.20">
    <property type="entry name" value="TonB-dependent receptor, beta-barrel domain"/>
    <property type="match status" value="1"/>
</dbReference>
<evidence type="ECO:0000256" key="4">
    <source>
        <dbReference type="ARBA" id="ARBA00022692"/>
    </source>
</evidence>
<sequence length="419" mass="45233">MSQRQLGAVVEHGPFRATLYAGKREVEQFLAIPVATQRNPLSNGGVVDLSSPYSGVDARWTGTMGDAWSWTAGVSYDAMRQDRRGYENFVGTTLGVRGALRADQADRVDALDPFAQATWTPNDAWQLTAGVRHSRVRFRSEDHYIRPGNPDDSGRVTYTATSPVLGVRWRANAAVQFYAAYGEGFETPTFNELQYRSDGGSGLNFTLDAAETRSAEAGMKVSSGRLRTELALFQARTDDELTVGTSAGGRTTYQNAGRAQRTGIELSGALAFADAWTAEFAVTWLDAKFVDGFLACTAAPCTVPTVPVAAGTHIPGIPRTQAQAAVRWGDLASGWHARVEGVYVDAVPVNNFGDEAAPSYAVFNASAGYGFDSGRVFLALDNLGDRIYAGSVIVNEANRRYYEPAPGRGATVGIEFHWR</sequence>
<evidence type="ECO:0000256" key="6">
    <source>
        <dbReference type="ARBA" id="ARBA00023136"/>
    </source>
</evidence>
<dbReference type="InterPro" id="IPR039426">
    <property type="entry name" value="TonB-dep_rcpt-like"/>
</dbReference>
<dbReference type="InterPro" id="IPR036942">
    <property type="entry name" value="Beta-barrel_TonB_sf"/>
</dbReference>
<keyword evidence="5" id="KW-0798">TonB box</keyword>
<dbReference type="RefSeq" id="WP_052116430.1">
    <property type="nucleotide sequence ID" value="NZ_JRKJ01000021.1"/>
</dbReference>
<evidence type="ECO:0000313" key="11">
    <source>
        <dbReference type="Proteomes" id="UP000030518"/>
    </source>
</evidence>
<evidence type="ECO:0000256" key="8">
    <source>
        <dbReference type="PROSITE-ProRule" id="PRU01360"/>
    </source>
</evidence>
<organism evidence="10 11">
    <name type="scientific">Lysobacter dokdonensis DS-58</name>
    <dbReference type="NCBI Taxonomy" id="1300345"/>
    <lineage>
        <taxon>Bacteria</taxon>
        <taxon>Pseudomonadati</taxon>
        <taxon>Pseudomonadota</taxon>
        <taxon>Gammaproteobacteria</taxon>
        <taxon>Lysobacterales</taxon>
        <taxon>Lysobacteraceae</taxon>
        <taxon>Noviluteimonas</taxon>
    </lineage>
</organism>
<evidence type="ECO:0000256" key="3">
    <source>
        <dbReference type="ARBA" id="ARBA00022452"/>
    </source>
</evidence>
<feature type="domain" description="TonB-dependent receptor-like beta-barrel" evidence="9">
    <location>
        <begin position="52"/>
        <end position="383"/>
    </location>
</feature>
<dbReference type="AlphaFoldDB" id="A0A0A2WEH5"/>
<gene>
    <name evidence="10" type="ORF">LF41_1487</name>
</gene>
<evidence type="ECO:0000256" key="2">
    <source>
        <dbReference type="ARBA" id="ARBA00022448"/>
    </source>
</evidence>
<dbReference type="InterPro" id="IPR000531">
    <property type="entry name" value="Beta-barrel_TonB"/>
</dbReference>
<dbReference type="SUPFAM" id="SSF56935">
    <property type="entry name" value="Porins"/>
    <property type="match status" value="1"/>
</dbReference>
<keyword evidence="10" id="KW-0675">Receptor</keyword>
<comment type="subcellular location">
    <subcellularLocation>
        <location evidence="1 8">Cell outer membrane</location>
        <topology evidence="1 8">Multi-pass membrane protein</topology>
    </subcellularLocation>
</comment>
<dbReference type="PROSITE" id="PS52016">
    <property type="entry name" value="TONB_DEPENDENT_REC_3"/>
    <property type="match status" value="1"/>
</dbReference>
<dbReference type="EMBL" id="JRKJ01000021">
    <property type="protein sequence ID" value="KGQ18133.1"/>
    <property type="molecule type" value="Genomic_DNA"/>
</dbReference>
<proteinExistence type="inferred from homology"/>
<name>A0A0A2WEH5_9GAMM</name>
<accession>A0A0A2WEH5</accession>
<dbReference type="PATRIC" id="fig|1300345.3.peg.2558"/>
<evidence type="ECO:0000256" key="1">
    <source>
        <dbReference type="ARBA" id="ARBA00004571"/>
    </source>
</evidence>
<keyword evidence="2 8" id="KW-0813">Transport</keyword>
<comment type="caution">
    <text evidence="10">The sequence shown here is derived from an EMBL/GenBank/DDBJ whole genome shotgun (WGS) entry which is preliminary data.</text>
</comment>
<protein>
    <submittedName>
        <fullName evidence="10">TonB-dependent outer membrane receptor</fullName>
    </submittedName>
</protein>
<evidence type="ECO:0000259" key="9">
    <source>
        <dbReference type="Pfam" id="PF00593"/>
    </source>
</evidence>
<dbReference type="STRING" id="1300345.LF41_1487"/>
<evidence type="ECO:0000256" key="5">
    <source>
        <dbReference type="ARBA" id="ARBA00023077"/>
    </source>
</evidence>
<comment type="similarity">
    <text evidence="8">Belongs to the TonB-dependent receptor family.</text>
</comment>
<dbReference type="GO" id="GO:0044718">
    <property type="term" value="P:siderophore transmembrane transport"/>
    <property type="evidence" value="ECO:0007669"/>
    <property type="project" value="TreeGrafter"/>
</dbReference>
<dbReference type="OrthoDB" id="9760620at2"/>
<dbReference type="PANTHER" id="PTHR30069">
    <property type="entry name" value="TONB-DEPENDENT OUTER MEMBRANE RECEPTOR"/>
    <property type="match status" value="1"/>
</dbReference>
<evidence type="ECO:0000313" key="10">
    <source>
        <dbReference type="EMBL" id="KGQ18133.1"/>
    </source>
</evidence>
<dbReference type="Pfam" id="PF00593">
    <property type="entry name" value="TonB_dep_Rec_b-barrel"/>
    <property type="match status" value="1"/>
</dbReference>
<dbReference type="Proteomes" id="UP000030518">
    <property type="component" value="Unassembled WGS sequence"/>
</dbReference>
<dbReference type="PANTHER" id="PTHR30069:SF28">
    <property type="entry name" value="TONB-DEPENDENT RECEPTOR YNCD-RELATED"/>
    <property type="match status" value="1"/>
</dbReference>